<dbReference type="InterPro" id="IPR009072">
    <property type="entry name" value="Histone-fold"/>
</dbReference>
<organism evidence="10 11">
    <name type="scientific">Takifugu rubripes</name>
    <name type="common">Japanese pufferfish</name>
    <name type="synonym">Fugu rubripes</name>
    <dbReference type="NCBI Taxonomy" id="31033"/>
    <lineage>
        <taxon>Eukaryota</taxon>
        <taxon>Metazoa</taxon>
        <taxon>Chordata</taxon>
        <taxon>Craniata</taxon>
        <taxon>Vertebrata</taxon>
        <taxon>Euteleostomi</taxon>
        <taxon>Actinopterygii</taxon>
        <taxon>Neopterygii</taxon>
        <taxon>Teleostei</taxon>
        <taxon>Neoteleostei</taxon>
        <taxon>Acanthomorphata</taxon>
        <taxon>Eupercaria</taxon>
        <taxon>Tetraodontiformes</taxon>
        <taxon>Tetradontoidea</taxon>
        <taxon>Tetraodontidae</taxon>
        <taxon>Takifugu</taxon>
    </lineage>
</organism>
<reference evidence="10" key="2">
    <citation type="submission" date="2025-08" db="UniProtKB">
        <authorList>
            <consortium name="Ensembl"/>
        </authorList>
    </citation>
    <scope>IDENTIFICATION</scope>
</reference>
<name>A0A674NQS3_TAKRU</name>
<accession>A0A674NQS3</accession>
<evidence type="ECO:0000256" key="6">
    <source>
        <dbReference type="ARBA" id="ARBA00023125"/>
    </source>
</evidence>
<protein>
    <submittedName>
        <fullName evidence="10">Uncharacterized protein</fullName>
    </submittedName>
</protein>
<dbReference type="GO" id="GO:0046982">
    <property type="term" value="F:protein heterodimerization activity"/>
    <property type="evidence" value="ECO:0007669"/>
    <property type="project" value="InterPro"/>
</dbReference>
<dbReference type="GO" id="GO:0030527">
    <property type="term" value="F:structural constituent of chromatin"/>
    <property type="evidence" value="ECO:0007669"/>
    <property type="project" value="InterPro"/>
</dbReference>
<dbReference type="Ensembl" id="ENSTRUT00000081041.1">
    <property type="protein sequence ID" value="ENSTRUP00000075951.1"/>
    <property type="gene ID" value="ENSTRUG00000028977.1"/>
</dbReference>
<keyword evidence="11" id="KW-1185">Reference proteome</keyword>
<evidence type="ECO:0000313" key="11">
    <source>
        <dbReference type="Proteomes" id="UP000005226"/>
    </source>
</evidence>
<proteinExistence type="inferred from homology"/>
<dbReference type="GO" id="GO:0003677">
    <property type="term" value="F:DNA binding"/>
    <property type="evidence" value="ECO:0007669"/>
    <property type="project" value="UniProtKB-KW"/>
</dbReference>
<evidence type="ECO:0000256" key="2">
    <source>
        <dbReference type="ARBA" id="ARBA00004123"/>
    </source>
</evidence>
<evidence type="ECO:0000313" key="10">
    <source>
        <dbReference type="Ensembl" id="ENSTRUP00000075951.1"/>
    </source>
</evidence>
<evidence type="ECO:0000256" key="1">
    <source>
        <dbReference type="ARBA" id="ARBA00002001"/>
    </source>
</evidence>
<dbReference type="Gene3D" id="1.10.20.10">
    <property type="entry name" value="Histone, subunit A"/>
    <property type="match status" value="1"/>
</dbReference>
<dbReference type="GO" id="GO:0005634">
    <property type="term" value="C:nucleus"/>
    <property type="evidence" value="ECO:0007669"/>
    <property type="project" value="UniProtKB-SubCell"/>
</dbReference>
<reference evidence="10 11" key="1">
    <citation type="journal article" date="2011" name="Genome Biol. Evol.">
        <title>Integration of the genetic map and genome assembly of fugu facilitates insights into distinct features of genome evolution in teleosts and mammals.</title>
        <authorList>
            <person name="Kai W."/>
            <person name="Kikuchi K."/>
            <person name="Tohari S."/>
            <person name="Chew A.K."/>
            <person name="Tay A."/>
            <person name="Fujiwara A."/>
            <person name="Hosoya S."/>
            <person name="Suetake H."/>
            <person name="Naruse K."/>
            <person name="Brenner S."/>
            <person name="Suzuki Y."/>
            <person name="Venkatesh B."/>
        </authorList>
    </citation>
    <scope>NUCLEOTIDE SEQUENCE [LARGE SCALE GENOMIC DNA]</scope>
</reference>
<dbReference type="InParanoid" id="A0A674NQS3"/>
<comment type="subcellular location">
    <subcellularLocation>
        <location evidence="3">Chromosome</location>
    </subcellularLocation>
    <subcellularLocation>
        <location evidence="2">Nucleus</location>
    </subcellularLocation>
</comment>
<evidence type="ECO:0000256" key="9">
    <source>
        <dbReference type="SAM" id="MobiDB-lite"/>
    </source>
</evidence>
<evidence type="ECO:0000256" key="5">
    <source>
        <dbReference type="ARBA" id="ARBA00022454"/>
    </source>
</evidence>
<dbReference type="Proteomes" id="UP000005226">
    <property type="component" value="Chromosome 14"/>
</dbReference>
<dbReference type="InterPro" id="IPR001951">
    <property type="entry name" value="Histone_H4"/>
</dbReference>
<comment type="similarity">
    <text evidence="4">Belongs to the histone H4 family.</text>
</comment>
<feature type="region of interest" description="Disordered" evidence="9">
    <location>
        <begin position="1"/>
        <end position="20"/>
    </location>
</feature>
<evidence type="ECO:0000256" key="7">
    <source>
        <dbReference type="ARBA" id="ARBA00023242"/>
    </source>
</evidence>
<keyword evidence="6" id="KW-0238">DNA-binding</keyword>
<comment type="function">
    <text evidence="1">Core component of nucleosome. Nucleosomes wrap and compact DNA into chromatin, limiting DNA accessibility to the cellular machineries which require DNA as a template. Histones thereby play a central role in transcription regulation, DNA repair, DNA replication and chromosomal stability. DNA accessibility is regulated via a complex set of post-translational modifications of histones, also called histone code, and nucleosome remodeling.</text>
</comment>
<dbReference type="GO" id="GO:0000786">
    <property type="term" value="C:nucleosome"/>
    <property type="evidence" value="ECO:0007669"/>
    <property type="project" value="UniProtKB-KW"/>
</dbReference>
<sequence>KVKRGRLGSNGLGSGGHWRSEQKTHTMALVGAVNTSCTEVICGVKRISGLSYEDTRGVLFLENRKTATALDVVYALREGCTLYGWVDSGNSHYQ</sequence>
<keyword evidence="5" id="KW-0158">Chromosome</keyword>
<dbReference type="PRINTS" id="PR00623">
    <property type="entry name" value="HISTONEH4"/>
</dbReference>
<keyword evidence="7" id="KW-0539">Nucleus</keyword>
<dbReference type="AlphaFoldDB" id="A0A674NQS3"/>
<evidence type="ECO:0000256" key="4">
    <source>
        <dbReference type="ARBA" id="ARBA00006564"/>
    </source>
</evidence>
<reference evidence="10" key="3">
    <citation type="submission" date="2025-09" db="UniProtKB">
        <authorList>
            <consortium name="Ensembl"/>
        </authorList>
    </citation>
    <scope>IDENTIFICATION</scope>
</reference>
<evidence type="ECO:0000256" key="8">
    <source>
        <dbReference type="ARBA" id="ARBA00023269"/>
    </source>
</evidence>
<evidence type="ECO:0000256" key="3">
    <source>
        <dbReference type="ARBA" id="ARBA00004286"/>
    </source>
</evidence>
<keyword evidence="8" id="KW-0544">Nucleosome core</keyword>